<organism evidence="3 4">
    <name type="scientific">Candidatus Shapirobacteria bacterium CG10_big_fil_rev_8_21_14_0_10_36_6</name>
    <dbReference type="NCBI Taxonomy" id="1974886"/>
    <lineage>
        <taxon>Bacteria</taxon>
        <taxon>Candidatus Shapironibacteriota</taxon>
    </lineage>
</organism>
<reference evidence="4" key="1">
    <citation type="submission" date="2017-09" db="EMBL/GenBank/DDBJ databases">
        <title>Depth-based differentiation of microbial function through sediment-hosted aquifers and enrichment of novel symbionts in the deep terrestrial subsurface.</title>
        <authorList>
            <person name="Probst A.J."/>
            <person name="Ladd B."/>
            <person name="Jarett J.K."/>
            <person name="Geller-Mcgrath D.E."/>
            <person name="Sieber C.M.K."/>
            <person name="Emerson J.B."/>
            <person name="Anantharaman K."/>
            <person name="Thomas B.C."/>
            <person name="Malmstrom R."/>
            <person name="Stieglmeier M."/>
            <person name="Klingl A."/>
            <person name="Woyke T."/>
            <person name="Ryan C.M."/>
            <person name="Banfield J.F."/>
        </authorList>
    </citation>
    <scope>NUCLEOTIDE SEQUENCE [LARGE SCALE GENOMIC DNA]</scope>
</reference>
<evidence type="ECO:0000256" key="1">
    <source>
        <dbReference type="ARBA" id="ARBA00022679"/>
    </source>
</evidence>
<accession>A0A2M8L2G0</accession>
<dbReference type="Pfam" id="PF00534">
    <property type="entry name" value="Glycos_transf_1"/>
    <property type="match status" value="1"/>
</dbReference>
<evidence type="ECO:0000313" key="3">
    <source>
        <dbReference type="EMBL" id="PJE67105.1"/>
    </source>
</evidence>
<dbReference type="PANTHER" id="PTHR46401:SF2">
    <property type="entry name" value="GLYCOSYLTRANSFERASE WBBK-RELATED"/>
    <property type="match status" value="1"/>
</dbReference>
<feature type="non-terminal residue" evidence="3">
    <location>
        <position position="1"/>
    </location>
</feature>
<dbReference type="EMBL" id="PFEI01000033">
    <property type="protein sequence ID" value="PJE67105.1"/>
    <property type="molecule type" value="Genomic_DNA"/>
</dbReference>
<feature type="domain" description="Glycosyl transferase family 1" evidence="2">
    <location>
        <begin position="1"/>
        <end position="65"/>
    </location>
</feature>
<dbReference type="InterPro" id="IPR001296">
    <property type="entry name" value="Glyco_trans_1"/>
</dbReference>
<proteinExistence type="predicted"/>
<dbReference type="SUPFAM" id="SSF53756">
    <property type="entry name" value="UDP-Glycosyltransferase/glycogen phosphorylase"/>
    <property type="match status" value="1"/>
</dbReference>
<comment type="caution">
    <text evidence="3">The sequence shown here is derived from an EMBL/GenBank/DDBJ whole genome shotgun (WGS) entry which is preliminary data.</text>
</comment>
<dbReference type="Gene3D" id="3.40.50.2000">
    <property type="entry name" value="Glycogen Phosphorylase B"/>
    <property type="match status" value="1"/>
</dbReference>
<keyword evidence="1 3" id="KW-0808">Transferase</keyword>
<sequence length="89" mass="9968">FGFPILEAMSQGLPVISSNAASLVELLPEGDKHLTPYDTKAYVSAIQSILTHNEARQASIQRGYNQVKLFTWEKTAKATYHIYQQVNTK</sequence>
<evidence type="ECO:0000313" key="4">
    <source>
        <dbReference type="Proteomes" id="UP000229766"/>
    </source>
</evidence>
<dbReference type="Proteomes" id="UP000229766">
    <property type="component" value="Unassembled WGS sequence"/>
</dbReference>
<evidence type="ECO:0000259" key="2">
    <source>
        <dbReference type="Pfam" id="PF00534"/>
    </source>
</evidence>
<dbReference type="PANTHER" id="PTHR46401">
    <property type="entry name" value="GLYCOSYLTRANSFERASE WBBK-RELATED"/>
    <property type="match status" value="1"/>
</dbReference>
<dbReference type="GO" id="GO:0009103">
    <property type="term" value="P:lipopolysaccharide biosynthetic process"/>
    <property type="evidence" value="ECO:0007669"/>
    <property type="project" value="TreeGrafter"/>
</dbReference>
<dbReference type="AlphaFoldDB" id="A0A2M8L2G0"/>
<gene>
    <name evidence="3" type="ORF">COU93_00580</name>
</gene>
<name>A0A2M8L2G0_9BACT</name>
<protein>
    <submittedName>
        <fullName evidence="3">Glycosyl transferase family 1</fullName>
    </submittedName>
</protein>
<dbReference type="GO" id="GO:0016757">
    <property type="term" value="F:glycosyltransferase activity"/>
    <property type="evidence" value="ECO:0007669"/>
    <property type="project" value="InterPro"/>
</dbReference>